<name>A0A8S9QMX6_BRACR</name>
<evidence type="ECO:0000313" key="1">
    <source>
        <dbReference type="EMBL" id="KAF3554224.1"/>
    </source>
</evidence>
<dbReference type="EMBL" id="QGKX02000996">
    <property type="protein sequence ID" value="KAF3554224.1"/>
    <property type="molecule type" value="Genomic_DNA"/>
</dbReference>
<comment type="caution">
    <text evidence="1">The sequence shown here is derived from an EMBL/GenBank/DDBJ whole genome shotgun (WGS) entry which is preliminary data.</text>
</comment>
<reference evidence="1" key="1">
    <citation type="submission" date="2019-12" db="EMBL/GenBank/DDBJ databases">
        <title>Genome sequencing and annotation of Brassica cretica.</title>
        <authorList>
            <person name="Studholme D.J."/>
            <person name="Sarris P."/>
        </authorList>
    </citation>
    <scope>NUCLEOTIDE SEQUENCE</scope>
    <source>
        <strain evidence="1">PFS-109/04</strain>
        <tissue evidence="1">Leaf</tissue>
    </source>
</reference>
<organism evidence="1 2">
    <name type="scientific">Brassica cretica</name>
    <name type="common">Mustard</name>
    <dbReference type="NCBI Taxonomy" id="69181"/>
    <lineage>
        <taxon>Eukaryota</taxon>
        <taxon>Viridiplantae</taxon>
        <taxon>Streptophyta</taxon>
        <taxon>Embryophyta</taxon>
        <taxon>Tracheophyta</taxon>
        <taxon>Spermatophyta</taxon>
        <taxon>Magnoliopsida</taxon>
        <taxon>eudicotyledons</taxon>
        <taxon>Gunneridae</taxon>
        <taxon>Pentapetalae</taxon>
        <taxon>rosids</taxon>
        <taxon>malvids</taxon>
        <taxon>Brassicales</taxon>
        <taxon>Brassicaceae</taxon>
        <taxon>Brassiceae</taxon>
        <taxon>Brassica</taxon>
    </lineage>
</organism>
<sequence>MVLPSHGEVFPAVQTIVLRNDRSKETRRLVYSPALIVDKPGDPALWILPYGLMEALSLMEAHSLMEACGLGSTGFYEHDVSRCFSEYEGTLRMSWRPWPEPVSRVVDVLQPIEEEGLLGVKFRLGGCGVDELCVDSFLQQTSQRVAGTRYRPEHVSGEHHPRFSGDRHIVKLDGASSTVDGYVKKPKLSQKPRLVYIWT</sequence>
<evidence type="ECO:0000313" key="2">
    <source>
        <dbReference type="Proteomes" id="UP000712600"/>
    </source>
</evidence>
<dbReference type="AlphaFoldDB" id="A0A8S9QMX6"/>
<protein>
    <submittedName>
        <fullName evidence="1">Uncharacterized protein</fullName>
    </submittedName>
</protein>
<dbReference type="Proteomes" id="UP000712600">
    <property type="component" value="Unassembled WGS sequence"/>
</dbReference>
<accession>A0A8S9QMX6</accession>
<proteinExistence type="predicted"/>
<gene>
    <name evidence="1" type="ORF">F2Q69_00014502</name>
</gene>